<evidence type="ECO:0000313" key="3">
    <source>
        <dbReference type="Proteomes" id="UP000324222"/>
    </source>
</evidence>
<dbReference type="EMBL" id="VSRR010143638">
    <property type="protein sequence ID" value="MPD04946.1"/>
    <property type="molecule type" value="Genomic_DNA"/>
</dbReference>
<accession>A0A5B7KDL2</accession>
<gene>
    <name evidence="2" type="ORF">E2C01_100660</name>
</gene>
<comment type="caution">
    <text evidence="2">The sequence shown here is derived from an EMBL/GenBank/DDBJ whole genome shotgun (WGS) entry which is preliminary data.</text>
</comment>
<dbReference type="AlphaFoldDB" id="A0A5B7KDL2"/>
<keyword evidence="3" id="KW-1185">Reference proteome</keyword>
<evidence type="ECO:0000256" key="1">
    <source>
        <dbReference type="SAM" id="MobiDB-lite"/>
    </source>
</evidence>
<sequence length="39" mass="4116">MSPLLQGLQSCPKVPAQHLRLQRGPPAAAFLPTPQHSAA</sequence>
<proteinExistence type="predicted"/>
<name>A0A5B7KDL2_PORTR</name>
<organism evidence="2 3">
    <name type="scientific">Portunus trituberculatus</name>
    <name type="common">Swimming crab</name>
    <name type="synonym">Neptunus trituberculatus</name>
    <dbReference type="NCBI Taxonomy" id="210409"/>
    <lineage>
        <taxon>Eukaryota</taxon>
        <taxon>Metazoa</taxon>
        <taxon>Ecdysozoa</taxon>
        <taxon>Arthropoda</taxon>
        <taxon>Crustacea</taxon>
        <taxon>Multicrustacea</taxon>
        <taxon>Malacostraca</taxon>
        <taxon>Eumalacostraca</taxon>
        <taxon>Eucarida</taxon>
        <taxon>Decapoda</taxon>
        <taxon>Pleocyemata</taxon>
        <taxon>Brachyura</taxon>
        <taxon>Eubrachyura</taxon>
        <taxon>Portunoidea</taxon>
        <taxon>Portunidae</taxon>
        <taxon>Portuninae</taxon>
        <taxon>Portunus</taxon>
    </lineage>
</organism>
<dbReference type="Proteomes" id="UP000324222">
    <property type="component" value="Unassembled WGS sequence"/>
</dbReference>
<protein>
    <submittedName>
        <fullName evidence="2">Uncharacterized protein</fullName>
    </submittedName>
</protein>
<feature type="region of interest" description="Disordered" evidence="1">
    <location>
        <begin position="16"/>
        <end position="39"/>
    </location>
</feature>
<reference evidence="2 3" key="1">
    <citation type="submission" date="2019-05" db="EMBL/GenBank/DDBJ databases">
        <title>Another draft genome of Portunus trituberculatus and its Hox gene families provides insights of decapod evolution.</title>
        <authorList>
            <person name="Jeong J.-H."/>
            <person name="Song I."/>
            <person name="Kim S."/>
            <person name="Choi T."/>
            <person name="Kim D."/>
            <person name="Ryu S."/>
            <person name="Kim W."/>
        </authorList>
    </citation>
    <scope>NUCLEOTIDE SEQUENCE [LARGE SCALE GENOMIC DNA]</scope>
    <source>
        <tissue evidence="2">Muscle</tissue>
    </source>
</reference>
<evidence type="ECO:0000313" key="2">
    <source>
        <dbReference type="EMBL" id="MPD04946.1"/>
    </source>
</evidence>